<feature type="transmembrane region" description="Helical" evidence="1">
    <location>
        <begin position="192"/>
        <end position="213"/>
    </location>
</feature>
<comment type="caution">
    <text evidence="2">The sequence shown here is derived from an EMBL/GenBank/DDBJ whole genome shotgun (WGS) entry which is preliminary data.</text>
</comment>
<feature type="transmembrane region" description="Helical" evidence="1">
    <location>
        <begin position="167"/>
        <end position="186"/>
    </location>
</feature>
<name>A0A317KBM5_9ACTN</name>
<dbReference type="AlphaFoldDB" id="A0A317KBM5"/>
<dbReference type="EMBL" id="QGSV01000106">
    <property type="protein sequence ID" value="PWU50630.1"/>
    <property type="molecule type" value="Genomic_DNA"/>
</dbReference>
<organism evidence="2 3">
    <name type="scientific">Micromonospora globispora</name>
    <dbReference type="NCBI Taxonomy" id="1450148"/>
    <lineage>
        <taxon>Bacteria</taxon>
        <taxon>Bacillati</taxon>
        <taxon>Actinomycetota</taxon>
        <taxon>Actinomycetes</taxon>
        <taxon>Micromonosporales</taxon>
        <taxon>Micromonosporaceae</taxon>
        <taxon>Micromonospora</taxon>
    </lineage>
</organism>
<evidence type="ECO:0000256" key="1">
    <source>
        <dbReference type="SAM" id="Phobius"/>
    </source>
</evidence>
<keyword evidence="1" id="KW-0812">Transmembrane</keyword>
<evidence type="ECO:0008006" key="4">
    <source>
        <dbReference type="Google" id="ProtNLM"/>
    </source>
</evidence>
<keyword evidence="1" id="KW-1133">Transmembrane helix</keyword>
<accession>A0A317KBM5</accession>
<sequence>MTSVNVDDGRGPSLRLAATGALVFALLFVIHHVLQGTGPASSSAANVASYNVAHRGALLASEVALGLGLLAFIAFLAPFVVVIWRAGQETVAVAVLVAGTIFLVLGFMSTAAETALVAVADSNEPGAVEALNQLQGRTPVVWSVAALAAAVSVAVLRSGLLWRWLRISGLVLAGVFLLASISNLVGRDVEGGYSLIGVGLFVAWMLALSAGLWRAGSNPTPSRV</sequence>
<feature type="transmembrane region" description="Helical" evidence="1">
    <location>
        <begin position="140"/>
        <end position="160"/>
    </location>
</feature>
<feature type="transmembrane region" description="Helical" evidence="1">
    <location>
        <begin position="12"/>
        <end position="34"/>
    </location>
</feature>
<evidence type="ECO:0000313" key="3">
    <source>
        <dbReference type="Proteomes" id="UP000245683"/>
    </source>
</evidence>
<reference evidence="3" key="1">
    <citation type="submission" date="2018-05" db="EMBL/GenBank/DDBJ databases">
        <title>Micromonospora globispora sp. nov. and Micromonospora rugosa sp. nov., isolated from marine sediment.</title>
        <authorList>
            <person name="Carro L."/>
            <person name="Aysel V."/>
            <person name="Cetin D."/>
            <person name="Igual J.M."/>
            <person name="Klenk H.-P."/>
            <person name="Trujillo M.E."/>
            <person name="Sahin N."/>
        </authorList>
    </citation>
    <scope>NUCLEOTIDE SEQUENCE [LARGE SCALE GENOMIC DNA]</scope>
    <source>
        <strain evidence="3">S2904</strain>
    </source>
</reference>
<feature type="transmembrane region" description="Helical" evidence="1">
    <location>
        <begin position="91"/>
        <end position="120"/>
    </location>
</feature>
<keyword evidence="1" id="KW-0472">Membrane</keyword>
<gene>
    <name evidence="2" type="ORF">DLJ46_06710</name>
</gene>
<dbReference type="Proteomes" id="UP000245683">
    <property type="component" value="Unassembled WGS sequence"/>
</dbReference>
<proteinExistence type="predicted"/>
<evidence type="ECO:0000313" key="2">
    <source>
        <dbReference type="EMBL" id="PWU50630.1"/>
    </source>
</evidence>
<protein>
    <recommendedName>
        <fullName evidence="4">DUF4386 domain-containing protein</fullName>
    </recommendedName>
</protein>
<keyword evidence="3" id="KW-1185">Reference proteome</keyword>
<feature type="transmembrane region" description="Helical" evidence="1">
    <location>
        <begin position="63"/>
        <end position="84"/>
    </location>
</feature>